<evidence type="ECO:0000256" key="1">
    <source>
        <dbReference type="SAM" id="MobiDB-lite"/>
    </source>
</evidence>
<dbReference type="Proteomes" id="UP000887116">
    <property type="component" value="Unassembled WGS sequence"/>
</dbReference>
<accession>A0A8X6G462</accession>
<feature type="compositionally biased region" description="Basic and acidic residues" evidence="1">
    <location>
        <begin position="1"/>
        <end position="10"/>
    </location>
</feature>
<dbReference type="AlphaFoldDB" id="A0A8X6G462"/>
<comment type="caution">
    <text evidence="2">The sequence shown here is derived from an EMBL/GenBank/DDBJ whole genome shotgun (WGS) entry which is preliminary data.</text>
</comment>
<organism evidence="2 3">
    <name type="scientific">Trichonephila clavata</name>
    <name type="common">Joro spider</name>
    <name type="synonym">Nephila clavata</name>
    <dbReference type="NCBI Taxonomy" id="2740835"/>
    <lineage>
        <taxon>Eukaryota</taxon>
        <taxon>Metazoa</taxon>
        <taxon>Ecdysozoa</taxon>
        <taxon>Arthropoda</taxon>
        <taxon>Chelicerata</taxon>
        <taxon>Arachnida</taxon>
        <taxon>Araneae</taxon>
        <taxon>Araneomorphae</taxon>
        <taxon>Entelegynae</taxon>
        <taxon>Araneoidea</taxon>
        <taxon>Nephilidae</taxon>
        <taxon>Trichonephila</taxon>
    </lineage>
</organism>
<name>A0A8X6G462_TRICU</name>
<sequence length="146" mass="16476">MEESESDKVTLKRQYSTDGENDVNNTSEVSKKQKVDSSSQDSSNSEEDEVNLSSVSKKQKVDSSSQDSSNSEEDEVNLSSEDDCKSFYNDISKAYDGVCDYCGNKILKSNVDADLQFPGSCWWLFAHYAHHCHQRELDFRSDNSES</sequence>
<evidence type="ECO:0000313" key="3">
    <source>
        <dbReference type="Proteomes" id="UP000887116"/>
    </source>
</evidence>
<dbReference type="EMBL" id="BMAO01011463">
    <property type="protein sequence ID" value="GFQ73828.1"/>
    <property type="molecule type" value="Genomic_DNA"/>
</dbReference>
<evidence type="ECO:0000313" key="2">
    <source>
        <dbReference type="EMBL" id="GFQ73828.1"/>
    </source>
</evidence>
<reference evidence="2" key="1">
    <citation type="submission" date="2020-07" db="EMBL/GenBank/DDBJ databases">
        <title>Multicomponent nature underlies the extraordinary mechanical properties of spider dragline silk.</title>
        <authorList>
            <person name="Kono N."/>
            <person name="Nakamura H."/>
            <person name="Mori M."/>
            <person name="Yoshida Y."/>
            <person name="Ohtoshi R."/>
            <person name="Malay A.D."/>
            <person name="Moran D.A.P."/>
            <person name="Tomita M."/>
            <person name="Numata K."/>
            <person name="Arakawa K."/>
        </authorList>
    </citation>
    <scope>NUCLEOTIDE SEQUENCE</scope>
</reference>
<keyword evidence="3" id="KW-1185">Reference proteome</keyword>
<gene>
    <name evidence="2" type="ORF">TNCT_146901</name>
</gene>
<feature type="region of interest" description="Disordered" evidence="1">
    <location>
        <begin position="1"/>
        <end position="80"/>
    </location>
</feature>
<protein>
    <submittedName>
        <fullName evidence="2">Uncharacterized protein</fullName>
    </submittedName>
</protein>
<feature type="compositionally biased region" description="Low complexity" evidence="1">
    <location>
        <begin position="51"/>
        <end position="69"/>
    </location>
</feature>
<feature type="compositionally biased region" description="Polar residues" evidence="1">
    <location>
        <begin position="13"/>
        <end position="26"/>
    </location>
</feature>
<proteinExistence type="predicted"/>